<dbReference type="AlphaFoldDB" id="A0A2R4VR58"/>
<reference evidence="2 3" key="1">
    <citation type="submission" date="2018-04" db="EMBL/GenBank/DDBJ databases">
        <title>Complete genome sequence of the nitrogen-fixing bacterium Azospirillum humicireducens type strain SgZ-5.</title>
        <authorList>
            <person name="Yu Z."/>
        </authorList>
    </citation>
    <scope>NUCLEOTIDE SEQUENCE [LARGE SCALE GENOMIC DNA]</scope>
    <source>
        <strain evidence="2 3">SgZ-5</strain>
        <plasmid evidence="2 3">pYZ1</plasmid>
    </source>
</reference>
<geneLocation type="plasmid" evidence="2 3">
    <name>pYZ1</name>
</geneLocation>
<feature type="domain" description="CobQ/CobB/MinD/ParA nucleotide binding" evidence="1">
    <location>
        <begin position="4"/>
        <end position="184"/>
    </location>
</feature>
<dbReference type="InterPro" id="IPR027417">
    <property type="entry name" value="P-loop_NTPase"/>
</dbReference>
<evidence type="ECO:0000313" key="3">
    <source>
        <dbReference type="Proteomes" id="UP000077405"/>
    </source>
</evidence>
<name>A0A2R4VR58_9PROT</name>
<dbReference type="PANTHER" id="PTHR13696:SF96">
    <property type="entry name" value="COBQ_COBB_MIND_PARA NUCLEOTIDE BINDING DOMAIN-CONTAINING PROTEIN"/>
    <property type="match status" value="1"/>
</dbReference>
<dbReference type="InterPro" id="IPR050678">
    <property type="entry name" value="DNA_Partitioning_ATPase"/>
</dbReference>
<dbReference type="RefSeq" id="WP_108547233.1">
    <property type="nucleotide sequence ID" value="NZ_CP028902.1"/>
</dbReference>
<dbReference type="Gene3D" id="3.40.50.300">
    <property type="entry name" value="P-loop containing nucleotide triphosphate hydrolases"/>
    <property type="match status" value="1"/>
</dbReference>
<protein>
    <submittedName>
        <fullName evidence="2">ParA family protein</fullName>
    </submittedName>
</protein>
<gene>
    <name evidence="2" type="ORF">A6A40_17970</name>
</gene>
<dbReference type="SUPFAM" id="SSF52540">
    <property type="entry name" value="P-loop containing nucleoside triphosphate hydrolases"/>
    <property type="match status" value="1"/>
</dbReference>
<dbReference type="KEGG" id="ahu:A6A40_17970"/>
<keyword evidence="3" id="KW-1185">Reference proteome</keyword>
<dbReference type="EMBL" id="CP028902">
    <property type="protein sequence ID" value="AWB06933.1"/>
    <property type="molecule type" value="Genomic_DNA"/>
</dbReference>
<dbReference type="PANTHER" id="PTHR13696">
    <property type="entry name" value="P-LOOP CONTAINING NUCLEOSIDE TRIPHOSPHATE HYDROLASE"/>
    <property type="match status" value="1"/>
</dbReference>
<dbReference type="Pfam" id="PF01656">
    <property type="entry name" value="CbiA"/>
    <property type="match status" value="1"/>
</dbReference>
<dbReference type="PIRSF" id="PIRSF009320">
    <property type="entry name" value="Nuc_binding_HP_1000"/>
    <property type="match status" value="1"/>
</dbReference>
<sequence>MPIITSASTKGGPGKTTLSLCLADHWRRAGRKVELLDIDPNRNLTQWIKAAGAPITCTTVDEDDIIEAATEAEQRADWVVIDVAGVLARGLVHSIGVANAVLIPSRPDLKDALEAARTYQHVIAEQKMAQRRDPQARIPAAVVLMQVNRRAQAAGFAREQLSALKVPLLAAEIPLRTAYQNYSFAGLPLDDAMVRGDFAELAASVEDLIHG</sequence>
<evidence type="ECO:0000259" key="1">
    <source>
        <dbReference type="Pfam" id="PF01656"/>
    </source>
</evidence>
<organism evidence="2 3">
    <name type="scientific">Azospirillum humicireducens</name>
    <dbReference type="NCBI Taxonomy" id="1226968"/>
    <lineage>
        <taxon>Bacteria</taxon>
        <taxon>Pseudomonadati</taxon>
        <taxon>Pseudomonadota</taxon>
        <taxon>Alphaproteobacteria</taxon>
        <taxon>Rhodospirillales</taxon>
        <taxon>Azospirillaceae</taxon>
        <taxon>Azospirillum</taxon>
    </lineage>
</organism>
<dbReference type="CDD" id="cd02042">
    <property type="entry name" value="ParAB_family"/>
    <property type="match status" value="1"/>
</dbReference>
<accession>A0A2R4VR58</accession>
<dbReference type="InterPro" id="IPR002586">
    <property type="entry name" value="CobQ/CobB/MinD/ParA_Nub-bd_dom"/>
</dbReference>
<dbReference type="Proteomes" id="UP000077405">
    <property type="component" value="Plasmid pYZ1"/>
</dbReference>
<evidence type="ECO:0000313" key="2">
    <source>
        <dbReference type="EMBL" id="AWB06933.1"/>
    </source>
</evidence>
<proteinExistence type="predicted"/>
<dbReference type="OrthoDB" id="113462at2"/>
<keyword evidence="2" id="KW-0614">Plasmid</keyword>